<dbReference type="eggNOG" id="arCOG00781">
    <property type="taxonomic scope" value="Archaea"/>
</dbReference>
<gene>
    <name evidence="5" type="primary">rpl32e</name>
    <name evidence="7" type="ordered locus">Tpen_0239</name>
</gene>
<dbReference type="Pfam" id="PF01655">
    <property type="entry name" value="Ribosomal_L32e"/>
    <property type="match status" value="1"/>
</dbReference>
<evidence type="ECO:0000256" key="5">
    <source>
        <dbReference type="HAMAP-Rule" id="MF_00810"/>
    </source>
</evidence>
<dbReference type="CDD" id="cd00513">
    <property type="entry name" value="Ribosomal_L32_L32e"/>
    <property type="match status" value="1"/>
</dbReference>
<evidence type="ECO:0000256" key="2">
    <source>
        <dbReference type="ARBA" id="ARBA00022980"/>
    </source>
</evidence>
<dbReference type="GO" id="GO:0022625">
    <property type="term" value="C:cytosolic large ribosomal subunit"/>
    <property type="evidence" value="ECO:0007669"/>
    <property type="project" value="TreeGrafter"/>
</dbReference>
<evidence type="ECO:0000313" key="7">
    <source>
        <dbReference type="EMBL" id="ABL77649.1"/>
    </source>
</evidence>
<dbReference type="SMART" id="SM01393">
    <property type="entry name" value="Ribosomal_L32e"/>
    <property type="match status" value="1"/>
</dbReference>
<dbReference type="HOGENOM" id="CLU_071479_3_0_2"/>
<organism evidence="7 8">
    <name type="scientific">Thermofilum pendens (strain DSM 2475 / Hrk 5)</name>
    <dbReference type="NCBI Taxonomy" id="368408"/>
    <lineage>
        <taxon>Archaea</taxon>
        <taxon>Thermoproteota</taxon>
        <taxon>Thermoprotei</taxon>
        <taxon>Thermofilales</taxon>
        <taxon>Thermofilaceae</taxon>
        <taxon>Thermofilum</taxon>
    </lineage>
</organism>
<dbReference type="PANTHER" id="PTHR23413:SF1">
    <property type="entry name" value="RIBOSOMAL PROTEIN L32"/>
    <property type="match status" value="1"/>
</dbReference>
<evidence type="ECO:0000256" key="1">
    <source>
        <dbReference type="ARBA" id="ARBA00008431"/>
    </source>
</evidence>
<dbReference type="GeneID" id="4600709"/>
<evidence type="ECO:0000256" key="4">
    <source>
        <dbReference type="ARBA" id="ARBA00035229"/>
    </source>
</evidence>
<keyword evidence="3 5" id="KW-0687">Ribonucleoprotein</keyword>
<dbReference type="InterPro" id="IPR023654">
    <property type="entry name" value="Ribosomal_eL32_arc"/>
</dbReference>
<dbReference type="OrthoDB" id="372100at2157"/>
<dbReference type="STRING" id="368408.Tpen_0239"/>
<reference evidence="8" key="1">
    <citation type="journal article" date="2008" name="J. Bacteriol.">
        <title>Genome sequence of Thermofilum pendens reveals an exceptional loss of biosynthetic pathways without genome reduction.</title>
        <authorList>
            <person name="Anderson I."/>
            <person name="Rodriguez J."/>
            <person name="Susanti D."/>
            <person name="Porat I."/>
            <person name="Reich C."/>
            <person name="Ulrich L.E."/>
            <person name="Elkins J.G."/>
            <person name="Mavromatis K."/>
            <person name="Lykidis A."/>
            <person name="Kim E."/>
            <person name="Thompson L.S."/>
            <person name="Nolan M."/>
            <person name="Land M."/>
            <person name="Copeland A."/>
            <person name="Lapidus A."/>
            <person name="Lucas S."/>
            <person name="Detter C."/>
            <person name="Zhulin I.B."/>
            <person name="Olsen G.J."/>
            <person name="Whitman W."/>
            <person name="Mukhopadhyay B."/>
            <person name="Bristow J."/>
            <person name="Kyrpides N."/>
        </authorList>
    </citation>
    <scope>NUCLEOTIDE SEQUENCE [LARGE SCALE GENOMIC DNA]</scope>
    <source>
        <strain evidence="8">DSM 2475 / Hrk 5</strain>
    </source>
</reference>
<sequence length="159" mass="18186">MSTEDKGIASGETPKETVESVPEKRAKRKPALPEEKLRLLKLRLLISRHRPHFTRMNIWQFKRLEDVWRSPRHFLDNKIRLQRKGFPPMVKVGYRGPRAVRGLHPSGFEEVLVSSVKDLLGLDPAKHAIRISAKVGKKKRGEIIKKAEELGFRILNAGG</sequence>
<proteinExistence type="inferred from homology"/>
<dbReference type="EMBL" id="CP000505">
    <property type="protein sequence ID" value="ABL77649.1"/>
    <property type="molecule type" value="Genomic_DNA"/>
</dbReference>
<dbReference type="KEGG" id="tpe:Tpen_0239"/>
<comment type="similarity">
    <text evidence="1 5">Belongs to the eukaryotic ribosomal protein eL32 family.</text>
</comment>
<feature type="region of interest" description="Disordered" evidence="6">
    <location>
        <begin position="1"/>
        <end position="30"/>
    </location>
</feature>
<evidence type="ECO:0000313" key="8">
    <source>
        <dbReference type="Proteomes" id="UP000000641"/>
    </source>
</evidence>
<accession>A1RWR9</accession>
<dbReference type="NCBIfam" id="NF006332">
    <property type="entry name" value="PRK08562.1"/>
    <property type="match status" value="1"/>
</dbReference>
<keyword evidence="8" id="KW-1185">Reference proteome</keyword>
<evidence type="ECO:0000256" key="6">
    <source>
        <dbReference type="SAM" id="MobiDB-lite"/>
    </source>
</evidence>
<dbReference type="AlphaFoldDB" id="A1RWR9"/>
<keyword evidence="2 5" id="KW-0689">Ribosomal protein</keyword>
<dbReference type="SUPFAM" id="SSF52042">
    <property type="entry name" value="Ribosomal protein L32e"/>
    <property type="match status" value="1"/>
</dbReference>
<dbReference type="Proteomes" id="UP000000641">
    <property type="component" value="Chromosome"/>
</dbReference>
<evidence type="ECO:0000256" key="3">
    <source>
        <dbReference type="ARBA" id="ARBA00023274"/>
    </source>
</evidence>
<dbReference type="GO" id="GO:0006412">
    <property type="term" value="P:translation"/>
    <property type="evidence" value="ECO:0007669"/>
    <property type="project" value="UniProtKB-UniRule"/>
</dbReference>
<dbReference type="HAMAP" id="MF_00810">
    <property type="entry name" value="Ribosomal_eL32"/>
    <property type="match status" value="1"/>
</dbReference>
<dbReference type="PANTHER" id="PTHR23413">
    <property type="entry name" value="60S RIBOSOMAL PROTEIN L32 AND DNA-DIRECTED RNA POLYMERASE II, SUBUNIT N"/>
    <property type="match status" value="1"/>
</dbReference>
<dbReference type="GO" id="GO:0003735">
    <property type="term" value="F:structural constituent of ribosome"/>
    <property type="evidence" value="ECO:0007669"/>
    <property type="project" value="InterPro"/>
</dbReference>
<protein>
    <recommendedName>
        <fullName evidence="4 5">Large ribosomal subunit protein eL32</fullName>
    </recommendedName>
</protein>
<dbReference type="EnsemblBacteria" id="ABL77649">
    <property type="protein sequence ID" value="ABL77649"/>
    <property type="gene ID" value="Tpen_0239"/>
</dbReference>
<dbReference type="RefSeq" id="WP_011751914.1">
    <property type="nucleotide sequence ID" value="NC_008698.1"/>
</dbReference>
<feature type="compositionally biased region" description="Basic and acidic residues" evidence="6">
    <location>
        <begin position="1"/>
        <end position="24"/>
    </location>
</feature>
<dbReference type="InterPro" id="IPR036351">
    <property type="entry name" value="Ribosomal_eL32_sf"/>
</dbReference>
<dbReference type="InterPro" id="IPR001515">
    <property type="entry name" value="Ribosomal_eL32"/>
</dbReference>
<name>A1RWR9_THEPD</name>